<dbReference type="Pfam" id="PF02911">
    <property type="entry name" value="Formyl_trans_C"/>
    <property type="match status" value="1"/>
</dbReference>
<evidence type="ECO:0000256" key="2">
    <source>
        <dbReference type="ARBA" id="ARBA00012261"/>
    </source>
</evidence>
<keyword evidence="4 5" id="KW-0648">Protein biosynthesis</keyword>
<dbReference type="HAMAP" id="MF_00182">
    <property type="entry name" value="Formyl_trans"/>
    <property type="match status" value="1"/>
</dbReference>
<dbReference type="InterPro" id="IPR041711">
    <property type="entry name" value="Met-tRNA-FMT_N"/>
</dbReference>
<dbReference type="NCBIfam" id="TIGR00460">
    <property type="entry name" value="fmt"/>
    <property type="match status" value="1"/>
</dbReference>
<evidence type="ECO:0000256" key="5">
    <source>
        <dbReference type="HAMAP-Rule" id="MF_00182"/>
    </source>
</evidence>
<comment type="similarity">
    <text evidence="1 5">Belongs to the Fmt family.</text>
</comment>
<feature type="domain" description="Formyl transferase N-terminal" evidence="6">
    <location>
        <begin position="1"/>
        <end position="172"/>
    </location>
</feature>
<dbReference type="GO" id="GO:0005829">
    <property type="term" value="C:cytosol"/>
    <property type="evidence" value="ECO:0007669"/>
    <property type="project" value="TreeGrafter"/>
</dbReference>
<proteinExistence type="inferred from homology"/>
<evidence type="ECO:0000256" key="3">
    <source>
        <dbReference type="ARBA" id="ARBA00022679"/>
    </source>
</evidence>
<dbReference type="AlphaFoldDB" id="A0A1I5SHI2"/>
<dbReference type="PANTHER" id="PTHR11138:SF5">
    <property type="entry name" value="METHIONYL-TRNA FORMYLTRANSFERASE, MITOCHONDRIAL"/>
    <property type="match status" value="1"/>
</dbReference>
<dbReference type="InterPro" id="IPR002376">
    <property type="entry name" value="Formyl_transf_N"/>
</dbReference>
<dbReference type="InterPro" id="IPR036477">
    <property type="entry name" value="Formyl_transf_N_sf"/>
</dbReference>
<dbReference type="InterPro" id="IPR044135">
    <property type="entry name" value="Met-tRNA-FMT_C"/>
</dbReference>
<dbReference type="InterPro" id="IPR011034">
    <property type="entry name" value="Formyl_transferase-like_C_sf"/>
</dbReference>
<comment type="catalytic activity">
    <reaction evidence="5">
        <text>L-methionyl-tRNA(fMet) + (6R)-10-formyltetrahydrofolate = N-formyl-L-methionyl-tRNA(fMet) + (6S)-5,6,7,8-tetrahydrofolate + H(+)</text>
        <dbReference type="Rhea" id="RHEA:24380"/>
        <dbReference type="Rhea" id="RHEA-COMP:9952"/>
        <dbReference type="Rhea" id="RHEA-COMP:9953"/>
        <dbReference type="ChEBI" id="CHEBI:15378"/>
        <dbReference type="ChEBI" id="CHEBI:57453"/>
        <dbReference type="ChEBI" id="CHEBI:78530"/>
        <dbReference type="ChEBI" id="CHEBI:78844"/>
        <dbReference type="ChEBI" id="CHEBI:195366"/>
        <dbReference type="EC" id="2.1.2.9"/>
    </reaction>
</comment>
<dbReference type="Gene3D" id="3.40.50.12230">
    <property type="match status" value="1"/>
</dbReference>
<dbReference type="Pfam" id="PF00551">
    <property type="entry name" value="Formyl_trans_N"/>
    <property type="match status" value="1"/>
</dbReference>
<dbReference type="OrthoDB" id="9802815at2"/>
<dbReference type="EC" id="2.1.2.9" evidence="2 5"/>
<reference evidence="8 9" key="1">
    <citation type="submission" date="2016-10" db="EMBL/GenBank/DDBJ databases">
        <authorList>
            <person name="de Groot N.N."/>
        </authorList>
    </citation>
    <scope>NUCLEOTIDE SEQUENCE [LARGE SCALE GENOMIC DNA]</scope>
    <source>
        <strain evidence="8 9">EP1-55-1</strain>
    </source>
</reference>
<dbReference type="SUPFAM" id="SSF50486">
    <property type="entry name" value="FMT C-terminal domain-like"/>
    <property type="match status" value="1"/>
</dbReference>
<evidence type="ECO:0000256" key="1">
    <source>
        <dbReference type="ARBA" id="ARBA00010699"/>
    </source>
</evidence>
<evidence type="ECO:0000313" key="8">
    <source>
        <dbReference type="EMBL" id="SFP70204.1"/>
    </source>
</evidence>
<dbReference type="RefSeq" id="WP_092913393.1">
    <property type="nucleotide sequence ID" value="NZ_FOXB01000034.1"/>
</dbReference>
<dbReference type="PANTHER" id="PTHR11138">
    <property type="entry name" value="METHIONYL-TRNA FORMYLTRANSFERASE"/>
    <property type="match status" value="1"/>
</dbReference>
<dbReference type="CDD" id="cd08646">
    <property type="entry name" value="FMT_core_Met-tRNA-FMT_N"/>
    <property type="match status" value="1"/>
</dbReference>
<evidence type="ECO:0000313" key="9">
    <source>
        <dbReference type="Proteomes" id="UP000199227"/>
    </source>
</evidence>
<dbReference type="EMBL" id="FOXB01000034">
    <property type="protein sequence ID" value="SFP70204.1"/>
    <property type="molecule type" value="Genomic_DNA"/>
</dbReference>
<dbReference type="Proteomes" id="UP000199227">
    <property type="component" value="Unassembled WGS sequence"/>
</dbReference>
<dbReference type="STRING" id="223786.SAMN05216234_1347"/>
<name>A0A1I5SHI2_9BACT</name>
<dbReference type="InterPro" id="IPR005793">
    <property type="entry name" value="Formyl_trans_C"/>
</dbReference>
<evidence type="ECO:0000256" key="4">
    <source>
        <dbReference type="ARBA" id="ARBA00022917"/>
    </source>
</evidence>
<keyword evidence="3 5" id="KW-0808">Transferase</keyword>
<organism evidence="8 9">
    <name type="scientific">Hydrogenimonas thermophila</name>
    <dbReference type="NCBI Taxonomy" id="223786"/>
    <lineage>
        <taxon>Bacteria</taxon>
        <taxon>Pseudomonadati</taxon>
        <taxon>Campylobacterota</taxon>
        <taxon>Epsilonproteobacteria</taxon>
        <taxon>Campylobacterales</taxon>
        <taxon>Hydrogenimonadaceae</taxon>
        <taxon>Hydrogenimonas</taxon>
    </lineage>
</organism>
<feature type="binding site" evidence="5">
    <location>
        <begin position="108"/>
        <end position="111"/>
    </location>
    <ligand>
        <name>(6S)-5,6,7,8-tetrahydrofolate</name>
        <dbReference type="ChEBI" id="CHEBI:57453"/>
    </ligand>
</feature>
<dbReference type="SUPFAM" id="SSF53328">
    <property type="entry name" value="Formyltransferase"/>
    <property type="match status" value="1"/>
</dbReference>
<feature type="domain" description="Formyl transferase C-terminal" evidence="7">
    <location>
        <begin position="200"/>
        <end position="292"/>
    </location>
</feature>
<keyword evidence="9" id="KW-1185">Reference proteome</keyword>
<dbReference type="GO" id="GO:0004479">
    <property type="term" value="F:methionyl-tRNA formyltransferase activity"/>
    <property type="evidence" value="ECO:0007669"/>
    <property type="project" value="UniProtKB-UniRule"/>
</dbReference>
<comment type="function">
    <text evidence="5">Attaches a formyl group to the free amino group of methionyl-tRNA(fMet). The formyl group appears to play a dual role in the initiator identity of N-formylmethionyl-tRNA by promoting its recognition by IF2 and preventing the misappropriation of this tRNA by the elongation apparatus.</text>
</comment>
<accession>A0A1I5SHI2</accession>
<gene>
    <name evidence="5" type="primary">fmt</name>
    <name evidence="8" type="ORF">SAMN05216234_1347</name>
</gene>
<dbReference type="InterPro" id="IPR005794">
    <property type="entry name" value="Fmt"/>
</dbReference>
<protein>
    <recommendedName>
        <fullName evidence="2 5">Methionyl-tRNA formyltransferase</fullName>
        <ecNumber evidence="2 5">2.1.2.9</ecNumber>
    </recommendedName>
</protein>
<evidence type="ECO:0000259" key="7">
    <source>
        <dbReference type="Pfam" id="PF02911"/>
    </source>
</evidence>
<sequence length="301" mass="33286">MNIVFMGTPDYANTIFKRLIKEDGINVTSVYTQPDKPVGRKKVMTPPPVKVTANEEGINCFQPITLKEKEIVDRIKNENPDFIIVAAYGQILPKSILDIAPCINLHASLLPKYRGASPIQQALLNGDKITGVTAMLMEEGLDSGPILSWNVTKIETNDRKVTLFNRLADMAADLTTLTLKNFSKISPLKQSSADANYCKKIRKSDGLVTFEFSSERIYNTFRAYEGWPGIYLESGLKLLDISLVDDEGKAGTIVRIDDDGVVVACITGAIKIHMVQPPSKKGMDSLSYIRGKRLGVEDIFI</sequence>
<dbReference type="CDD" id="cd08704">
    <property type="entry name" value="Met_tRNA_FMT_C"/>
    <property type="match status" value="1"/>
</dbReference>
<evidence type="ECO:0000259" key="6">
    <source>
        <dbReference type="Pfam" id="PF00551"/>
    </source>
</evidence>